<reference evidence="8" key="1">
    <citation type="submission" date="2021-02" db="EMBL/GenBank/DDBJ databases">
        <authorList>
            <person name="Dougan E. K."/>
            <person name="Rhodes N."/>
            <person name="Thang M."/>
            <person name="Chan C."/>
        </authorList>
    </citation>
    <scope>NUCLEOTIDE SEQUENCE</scope>
</reference>
<evidence type="ECO:0000313" key="9">
    <source>
        <dbReference type="Proteomes" id="UP000654075"/>
    </source>
</evidence>
<keyword evidence="3 6" id="KW-0812">Transmembrane</keyword>
<protein>
    <recommendedName>
        <fullName evidence="10">Aquaporin</fullName>
    </recommendedName>
</protein>
<dbReference type="PROSITE" id="PS00221">
    <property type="entry name" value="MIP"/>
    <property type="match status" value="2"/>
</dbReference>
<evidence type="ECO:0000256" key="2">
    <source>
        <dbReference type="ARBA" id="ARBA00022448"/>
    </source>
</evidence>
<feature type="transmembrane region" description="Helical" evidence="7">
    <location>
        <begin position="238"/>
        <end position="260"/>
    </location>
</feature>
<dbReference type="PANTHER" id="PTHR45724">
    <property type="entry name" value="AQUAPORIN NIP2-1"/>
    <property type="match status" value="1"/>
</dbReference>
<feature type="transmembrane region" description="Helical" evidence="7">
    <location>
        <begin position="78"/>
        <end position="99"/>
    </location>
</feature>
<evidence type="ECO:0000256" key="1">
    <source>
        <dbReference type="ARBA" id="ARBA00004141"/>
    </source>
</evidence>
<keyword evidence="9" id="KW-1185">Reference proteome</keyword>
<dbReference type="Pfam" id="PF00230">
    <property type="entry name" value="MIP"/>
    <property type="match status" value="2"/>
</dbReference>
<dbReference type="InterPro" id="IPR000425">
    <property type="entry name" value="MIP"/>
</dbReference>
<dbReference type="Proteomes" id="UP000654075">
    <property type="component" value="Unassembled WGS sequence"/>
</dbReference>
<evidence type="ECO:0008006" key="10">
    <source>
        <dbReference type="Google" id="ProtNLM"/>
    </source>
</evidence>
<evidence type="ECO:0000256" key="4">
    <source>
        <dbReference type="ARBA" id="ARBA00022989"/>
    </source>
</evidence>
<feature type="transmembrane region" description="Helical" evidence="7">
    <location>
        <begin position="195"/>
        <end position="217"/>
    </location>
</feature>
<dbReference type="OrthoDB" id="3222at2759"/>
<dbReference type="PRINTS" id="PR00783">
    <property type="entry name" value="MINTRINSICP"/>
</dbReference>
<comment type="similarity">
    <text evidence="6">Belongs to the MIP/aquaporin (TC 1.A.8) family.</text>
</comment>
<feature type="transmembrane region" description="Helical" evidence="7">
    <location>
        <begin position="385"/>
        <end position="404"/>
    </location>
</feature>
<feature type="transmembrane region" description="Helical" evidence="7">
    <location>
        <begin position="119"/>
        <end position="138"/>
    </location>
</feature>
<organism evidence="8 9">
    <name type="scientific">Polarella glacialis</name>
    <name type="common">Dinoflagellate</name>
    <dbReference type="NCBI Taxonomy" id="89957"/>
    <lineage>
        <taxon>Eukaryota</taxon>
        <taxon>Sar</taxon>
        <taxon>Alveolata</taxon>
        <taxon>Dinophyceae</taxon>
        <taxon>Suessiales</taxon>
        <taxon>Suessiaceae</taxon>
        <taxon>Polarella</taxon>
    </lineage>
</organism>
<dbReference type="SUPFAM" id="SSF81338">
    <property type="entry name" value="Aquaporin-like"/>
    <property type="match status" value="2"/>
</dbReference>
<comment type="caution">
    <text evidence="8">The sequence shown here is derived from an EMBL/GenBank/DDBJ whole genome shotgun (WGS) entry which is preliminary data.</text>
</comment>
<feature type="transmembrane region" description="Helical" evidence="7">
    <location>
        <begin position="35"/>
        <end position="57"/>
    </location>
</feature>
<feature type="transmembrane region" description="Helical" evidence="7">
    <location>
        <begin position="434"/>
        <end position="454"/>
    </location>
</feature>
<sequence length="473" mass="49482">MASFTLAAILAEFVGTFMLVFSVGCNALSKSPPAWAPTSIACTLMVMVYALASVSGAHLNPAVTLASGLARKCAPSKAFAYIVTQLLAGFAASCAYSALYQASAPSVGPQAGFSWWQAATVEIVYTAMLAFVVLNVTSKRNNSPEEPNQFYGLAIGFVVVAGGYGGGRISGAAFNPAIALSLGASTTSQVWPPTWIYQSLAYTLYEVLGAVLAATLFRMVRPEDFASSAEFEHYEPALVTRLLSEFLGTFMLVLTVGLNVLCNSPATAWSAAASLMAMIYALGDVSGGHFNPAVTLAVTLSRKSNISFRDLICYWVIQASAGVLAALLYSSLGPAGATFGLGPKAPYSDRAAYILEFTFTLVLAFVVLSVACVKGISTQLSRNHYYGLAIGACVTAGGVAAGKVSGGLLNPALSLGIRVSHALNGSGPDMKDYVTNYCLTQLLAGLAAWLLFLSTHAKEYAGPKTDRRLFSQA</sequence>
<feature type="transmembrane region" description="Helical" evidence="7">
    <location>
        <begin position="7"/>
        <end position="29"/>
    </location>
</feature>
<dbReference type="AlphaFoldDB" id="A0A813HDD0"/>
<dbReference type="InterPro" id="IPR034294">
    <property type="entry name" value="Aquaporin_transptr"/>
</dbReference>
<keyword evidence="4 7" id="KW-1133">Transmembrane helix</keyword>
<dbReference type="EMBL" id="CAJNNV010031368">
    <property type="protein sequence ID" value="CAE8635898.1"/>
    <property type="molecule type" value="Genomic_DNA"/>
</dbReference>
<evidence type="ECO:0000256" key="6">
    <source>
        <dbReference type="RuleBase" id="RU000477"/>
    </source>
</evidence>
<evidence type="ECO:0000313" key="8">
    <source>
        <dbReference type="EMBL" id="CAE8635898.1"/>
    </source>
</evidence>
<dbReference type="GO" id="GO:0015267">
    <property type="term" value="F:channel activity"/>
    <property type="evidence" value="ECO:0007669"/>
    <property type="project" value="InterPro"/>
</dbReference>
<dbReference type="PANTHER" id="PTHR45724:SF13">
    <property type="entry name" value="AQUAPORIN NIP1-1-RELATED"/>
    <property type="match status" value="1"/>
</dbReference>
<name>A0A813HDD0_POLGL</name>
<feature type="transmembrane region" description="Helical" evidence="7">
    <location>
        <begin position="150"/>
        <end position="175"/>
    </location>
</feature>
<evidence type="ECO:0000256" key="3">
    <source>
        <dbReference type="ARBA" id="ARBA00022692"/>
    </source>
</evidence>
<dbReference type="OMA" id="CACCAMT"/>
<comment type="subcellular location">
    <subcellularLocation>
        <location evidence="1">Membrane</location>
        <topology evidence="1">Multi-pass membrane protein</topology>
    </subcellularLocation>
</comment>
<keyword evidence="5 7" id="KW-0472">Membrane</keyword>
<dbReference type="InterPro" id="IPR023271">
    <property type="entry name" value="Aquaporin-like"/>
</dbReference>
<evidence type="ECO:0000256" key="5">
    <source>
        <dbReference type="ARBA" id="ARBA00023136"/>
    </source>
</evidence>
<feature type="transmembrane region" description="Helical" evidence="7">
    <location>
        <begin position="352"/>
        <end position="373"/>
    </location>
</feature>
<accession>A0A813HDD0</accession>
<dbReference type="GO" id="GO:0016020">
    <property type="term" value="C:membrane"/>
    <property type="evidence" value="ECO:0007669"/>
    <property type="project" value="UniProtKB-SubCell"/>
</dbReference>
<keyword evidence="2 6" id="KW-0813">Transport</keyword>
<dbReference type="InterPro" id="IPR022357">
    <property type="entry name" value="MIP_CS"/>
</dbReference>
<gene>
    <name evidence="8" type="ORF">PGLA1383_LOCUS51471</name>
</gene>
<proteinExistence type="inferred from homology"/>
<dbReference type="Gene3D" id="1.20.1080.10">
    <property type="entry name" value="Glycerol uptake facilitator protein"/>
    <property type="match status" value="2"/>
</dbReference>
<feature type="transmembrane region" description="Helical" evidence="7">
    <location>
        <begin position="311"/>
        <end position="332"/>
    </location>
</feature>
<evidence type="ECO:0000256" key="7">
    <source>
        <dbReference type="SAM" id="Phobius"/>
    </source>
</evidence>